<dbReference type="SUPFAM" id="SSF50249">
    <property type="entry name" value="Nucleic acid-binding proteins"/>
    <property type="match status" value="1"/>
</dbReference>
<dbReference type="KEGG" id="pna:Pnap_4720"/>
<dbReference type="InterPro" id="IPR000424">
    <property type="entry name" value="Primosome_PriB/ssb"/>
</dbReference>
<dbReference type="Gene3D" id="2.40.50.140">
    <property type="entry name" value="Nucleic acid-binding proteins"/>
    <property type="match status" value="1"/>
</dbReference>
<dbReference type="InterPro" id="IPR012340">
    <property type="entry name" value="NA-bd_OB-fold"/>
</dbReference>
<dbReference type="HOGENOM" id="CLU_147457_1_0_4"/>
<evidence type="ECO:0000313" key="4">
    <source>
        <dbReference type="EMBL" id="ABM40131.1"/>
    </source>
</evidence>
<dbReference type="GO" id="GO:0003697">
    <property type="term" value="F:single-stranded DNA binding"/>
    <property type="evidence" value="ECO:0007669"/>
    <property type="project" value="InterPro"/>
</dbReference>
<proteinExistence type="predicted"/>
<dbReference type="RefSeq" id="WP_011798500.1">
    <property type="nucleotide sequence ID" value="NC_008760.1"/>
</dbReference>
<geneLocation type="plasmid" evidence="4 5">
    <name>pPNAP04</name>
</geneLocation>
<name>A1VWV3_POLNA</name>
<dbReference type="EMBL" id="CP000533">
    <property type="protein sequence ID" value="ABM40131.1"/>
    <property type="molecule type" value="Genomic_DNA"/>
</dbReference>
<protein>
    <recommendedName>
        <fullName evidence="6">Single-stranded DNA-binding protein</fullName>
    </recommendedName>
</protein>
<sequence>MIEALVSGKLHGQPAQKTGRTGTLFVVAKMRAHAGDSDVFVNVIAFSQAACEALLALGDSDAVALAGSLVPKAWIDREGTARPALDLVAGQVLTAYHVSRKRKALERRPPGPSDSQQPARHDELDDGRPLDF</sequence>
<dbReference type="OrthoDB" id="8813484at2"/>
<dbReference type="Proteomes" id="UP000000644">
    <property type="component" value="Plasmid pPNAP04"/>
</dbReference>
<evidence type="ECO:0000256" key="1">
    <source>
        <dbReference type="ARBA" id="ARBA00023125"/>
    </source>
</evidence>
<gene>
    <name evidence="4" type="ordered locus">Pnap_4720</name>
</gene>
<keyword evidence="1 2" id="KW-0238">DNA-binding</keyword>
<keyword evidence="4" id="KW-0614">Plasmid</keyword>
<feature type="region of interest" description="Disordered" evidence="3">
    <location>
        <begin position="100"/>
        <end position="132"/>
    </location>
</feature>
<evidence type="ECO:0000256" key="2">
    <source>
        <dbReference type="PROSITE-ProRule" id="PRU00252"/>
    </source>
</evidence>
<evidence type="ECO:0008006" key="6">
    <source>
        <dbReference type="Google" id="ProtNLM"/>
    </source>
</evidence>
<dbReference type="AlphaFoldDB" id="A1VWV3"/>
<organism evidence="4 5">
    <name type="scientific">Polaromonas naphthalenivorans (strain CJ2)</name>
    <dbReference type="NCBI Taxonomy" id="365044"/>
    <lineage>
        <taxon>Bacteria</taxon>
        <taxon>Pseudomonadati</taxon>
        <taxon>Pseudomonadota</taxon>
        <taxon>Betaproteobacteria</taxon>
        <taxon>Burkholderiales</taxon>
        <taxon>Comamonadaceae</taxon>
        <taxon>Polaromonas</taxon>
    </lineage>
</organism>
<feature type="compositionally biased region" description="Basic and acidic residues" evidence="3">
    <location>
        <begin position="119"/>
        <end position="132"/>
    </location>
</feature>
<keyword evidence="5" id="KW-1185">Reference proteome</keyword>
<accession>A1VWV3</accession>
<evidence type="ECO:0000313" key="5">
    <source>
        <dbReference type="Proteomes" id="UP000000644"/>
    </source>
</evidence>
<evidence type="ECO:0000256" key="3">
    <source>
        <dbReference type="SAM" id="MobiDB-lite"/>
    </source>
</evidence>
<reference evidence="5" key="1">
    <citation type="journal article" date="2009" name="Environ. Microbiol.">
        <title>The genome of Polaromonas naphthalenivorans strain CJ2, isolated from coal tar-contaminated sediment, reveals physiological and metabolic versatility and evolution through extensive horizontal gene transfer.</title>
        <authorList>
            <person name="Yagi J.M."/>
            <person name="Sims D."/>
            <person name="Brettin T."/>
            <person name="Bruce D."/>
            <person name="Madsen E.L."/>
        </authorList>
    </citation>
    <scope>NUCLEOTIDE SEQUENCE [LARGE SCALE GENOMIC DNA]</scope>
    <source>
        <strain evidence="5">CJ2</strain>
        <plasmid evidence="5">Plasmid pPNAP04</plasmid>
    </source>
</reference>
<dbReference type="PROSITE" id="PS50935">
    <property type="entry name" value="SSB"/>
    <property type="match status" value="1"/>
</dbReference>